<accession>A0AAV4QCW6</accession>
<dbReference type="Proteomes" id="UP001054837">
    <property type="component" value="Unassembled WGS sequence"/>
</dbReference>
<dbReference type="EMBL" id="BPLQ01004178">
    <property type="protein sequence ID" value="GIY06144.1"/>
    <property type="molecule type" value="Genomic_DNA"/>
</dbReference>
<organism evidence="1 2">
    <name type="scientific">Caerostris darwini</name>
    <dbReference type="NCBI Taxonomy" id="1538125"/>
    <lineage>
        <taxon>Eukaryota</taxon>
        <taxon>Metazoa</taxon>
        <taxon>Ecdysozoa</taxon>
        <taxon>Arthropoda</taxon>
        <taxon>Chelicerata</taxon>
        <taxon>Arachnida</taxon>
        <taxon>Araneae</taxon>
        <taxon>Araneomorphae</taxon>
        <taxon>Entelegynae</taxon>
        <taxon>Araneoidea</taxon>
        <taxon>Araneidae</taxon>
        <taxon>Caerostris</taxon>
    </lineage>
</organism>
<evidence type="ECO:0000313" key="1">
    <source>
        <dbReference type="EMBL" id="GIY06144.1"/>
    </source>
</evidence>
<evidence type="ECO:0000313" key="2">
    <source>
        <dbReference type="Proteomes" id="UP001054837"/>
    </source>
</evidence>
<keyword evidence="2" id="KW-1185">Reference proteome</keyword>
<name>A0AAV4QCW6_9ARAC</name>
<gene>
    <name evidence="1" type="ORF">CDAR_7861</name>
</gene>
<proteinExistence type="predicted"/>
<protein>
    <submittedName>
        <fullName evidence="1">Uncharacterized protein</fullName>
    </submittedName>
</protein>
<dbReference type="AlphaFoldDB" id="A0AAV4QCW6"/>
<comment type="caution">
    <text evidence="1">The sequence shown here is derived from an EMBL/GenBank/DDBJ whole genome shotgun (WGS) entry which is preliminary data.</text>
</comment>
<reference evidence="1 2" key="1">
    <citation type="submission" date="2021-06" db="EMBL/GenBank/DDBJ databases">
        <title>Caerostris darwini draft genome.</title>
        <authorList>
            <person name="Kono N."/>
            <person name="Arakawa K."/>
        </authorList>
    </citation>
    <scope>NUCLEOTIDE SEQUENCE [LARGE SCALE GENOMIC DNA]</scope>
</reference>
<sequence>MATNHNFSFDACKVSTNHQAPNPERNFLEYHLKHPKAPSTKPQFCTRSPSINSSFVFFNRRFAGGFVSISFPAVFGISLEFHFELTDSNWRGGSNRRGNYRIIPHRILATFDRSGHWRDCLALNDKRVSFWVW</sequence>